<dbReference type="Pfam" id="PF04790">
    <property type="entry name" value="Sarcoglycan_1"/>
    <property type="match status" value="1"/>
</dbReference>
<dbReference type="Proteomes" id="UP000218231">
    <property type="component" value="Unassembled WGS sequence"/>
</dbReference>
<evidence type="ECO:0000256" key="7">
    <source>
        <dbReference type="ARBA" id="ARBA00022490"/>
    </source>
</evidence>
<comment type="subunit">
    <text evidence="15">Cross-link to form 2 major subcomplexes: one consisting of SGCB, SGCD and SGCG and the other consisting of SGCB and SGCD. The association between SGCB and SGCG is particularly strong while SGCA is loosely associated with the other sarcoglycans.</text>
</comment>
<evidence type="ECO:0000256" key="16">
    <source>
        <dbReference type="SAM" id="Phobius"/>
    </source>
</evidence>
<evidence type="ECO:0000313" key="18">
    <source>
        <dbReference type="Proteomes" id="UP000218231"/>
    </source>
</evidence>
<keyword evidence="6" id="KW-1003">Cell membrane</keyword>
<keyword evidence="9" id="KW-0735">Signal-anchor</keyword>
<dbReference type="GO" id="GO:0007517">
    <property type="term" value="P:muscle organ development"/>
    <property type="evidence" value="ECO:0007669"/>
    <property type="project" value="InterPro"/>
</dbReference>
<evidence type="ECO:0000256" key="11">
    <source>
        <dbReference type="ARBA" id="ARBA00023136"/>
    </source>
</evidence>
<evidence type="ECO:0000256" key="13">
    <source>
        <dbReference type="ARBA" id="ARBA00023180"/>
    </source>
</evidence>
<comment type="similarity">
    <text evidence="4">Belongs to the sarcoglycan beta/delta/gamma/zeta family.</text>
</comment>
<keyword evidence="12" id="KW-1015">Disulfide bond</keyword>
<keyword evidence="8 16" id="KW-0812">Transmembrane</keyword>
<dbReference type="AlphaFoldDB" id="A0A2A2JMD5"/>
<feature type="transmembrane region" description="Helical" evidence="16">
    <location>
        <begin position="42"/>
        <end position="68"/>
    </location>
</feature>
<evidence type="ECO:0000256" key="10">
    <source>
        <dbReference type="ARBA" id="ARBA00022989"/>
    </source>
</evidence>
<dbReference type="EMBL" id="LIAE01010346">
    <property type="protein sequence ID" value="PAV62781.1"/>
    <property type="molecule type" value="Genomic_DNA"/>
</dbReference>
<evidence type="ECO:0000256" key="14">
    <source>
        <dbReference type="ARBA" id="ARBA00023212"/>
    </source>
</evidence>
<evidence type="ECO:0000256" key="3">
    <source>
        <dbReference type="ARBA" id="ARBA00004274"/>
    </source>
</evidence>
<evidence type="ECO:0000256" key="1">
    <source>
        <dbReference type="ARBA" id="ARBA00002860"/>
    </source>
</evidence>
<evidence type="ECO:0000256" key="15">
    <source>
        <dbReference type="ARBA" id="ARBA00026041"/>
    </source>
</evidence>
<evidence type="ECO:0000256" key="4">
    <source>
        <dbReference type="ARBA" id="ARBA00007574"/>
    </source>
</evidence>
<dbReference type="InterPro" id="IPR006875">
    <property type="entry name" value="Sarcoglycan"/>
</dbReference>
<comment type="caution">
    <text evidence="17">The sequence shown here is derived from an EMBL/GenBank/DDBJ whole genome shotgun (WGS) entry which is preliminary data.</text>
</comment>
<evidence type="ECO:0000256" key="5">
    <source>
        <dbReference type="ARBA" id="ARBA00015329"/>
    </source>
</evidence>
<dbReference type="InterPro" id="IPR027659">
    <property type="entry name" value="Sgcb"/>
</dbReference>
<keyword evidence="7" id="KW-0963">Cytoplasm</keyword>
<evidence type="ECO:0000256" key="2">
    <source>
        <dbReference type="ARBA" id="ARBA00004245"/>
    </source>
</evidence>
<comment type="function">
    <text evidence="1">Component of the sarcoglycan complex, a subcomplex of the dystrophin-glycoprotein complex which forms a link between the F-actin cytoskeleton and the extracellular matrix.</text>
</comment>
<accession>A0A2A2JMD5</accession>
<evidence type="ECO:0000313" key="17">
    <source>
        <dbReference type="EMBL" id="PAV62781.1"/>
    </source>
</evidence>
<dbReference type="GO" id="GO:0042383">
    <property type="term" value="C:sarcolemma"/>
    <property type="evidence" value="ECO:0007669"/>
    <property type="project" value="UniProtKB-SubCell"/>
</dbReference>
<organism evidence="17 18">
    <name type="scientific">Diploscapter pachys</name>
    <dbReference type="NCBI Taxonomy" id="2018661"/>
    <lineage>
        <taxon>Eukaryota</taxon>
        <taxon>Metazoa</taxon>
        <taxon>Ecdysozoa</taxon>
        <taxon>Nematoda</taxon>
        <taxon>Chromadorea</taxon>
        <taxon>Rhabditida</taxon>
        <taxon>Rhabditina</taxon>
        <taxon>Rhabditomorpha</taxon>
        <taxon>Rhabditoidea</taxon>
        <taxon>Rhabditidae</taxon>
        <taxon>Diploscapter</taxon>
    </lineage>
</organism>
<keyword evidence="18" id="KW-1185">Reference proteome</keyword>
<protein>
    <recommendedName>
        <fullName evidence="5">Beta-sarcoglycan</fullName>
    </recommendedName>
</protein>
<keyword evidence="14" id="KW-0206">Cytoskeleton</keyword>
<proteinExistence type="inferred from homology"/>
<keyword evidence="13" id="KW-0325">Glycoprotein</keyword>
<keyword evidence="11 16" id="KW-0472">Membrane</keyword>
<dbReference type="PANTHER" id="PTHR21142:SF2">
    <property type="entry name" value="BETA-SARCOGLYCAN"/>
    <property type="match status" value="1"/>
</dbReference>
<dbReference type="STRING" id="2018661.A0A2A2JMD5"/>
<dbReference type="OrthoDB" id="5843723at2759"/>
<reference evidence="17 18" key="1">
    <citation type="journal article" date="2017" name="Curr. Biol.">
        <title>Genome architecture and evolution of a unichromosomal asexual nematode.</title>
        <authorList>
            <person name="Fradin H."/>
            <person name="Zegar C."/>
            <person name="Gutwein M."/>
            <person name="Lucas J."/>
            <person name="Kovtun M."/>
            <person name="Corcoran D."/>
            <person name="Baugh L.R."/>
            <person name="Kiontke K."/>
            <person name="Gunsalus K."/>
            <person name="Fitch D.H."/>
            <person name="Piano F."/>
        </authorList>
    </citation>
    <scope>NUCLEOTIDE SEQUENCE [LARGE SCALE GENOMIC DNA]</scope>
    <source>
        <strain evidence="17">PF1309</strain>
    </source>
</reference>
<gene>
    <name evidence="17" type="ORF">WR25_23414</name>
</gene>
<comment type="subcellular location">
    <subcellularLocation>
        <location evidence="3">Cell membrane</location>
        <location evidence="3">Sarcolemma</location>
        <topology evidence="3">Single-pass type II membrane protein</topology>
    </subcellularLocation>
    <subcellularLocation>
        <location evidence="2">Cytoplasm</location>
        <location evidence="2">Cytoskeleton</location>
    </subcellularLocation>
</comment>
<dbReference type="GO" id="GO:0005856">
    <property type="term" value="C:cytoskeleton"/>
    <property type="evidence" value="ECO:0007669"/>
    <property type="project" value="UniProtKB-SubCell"/>
</dbReference>
<name>A0A2A2JMD5_9BILA</name>
<keyword evidence="10 16" id="KW-1133">Transmembrane helix</keyword>
<evidence type="ECO:0000256" key="12">
    <source>
        <dbReference type="ARBA" id="ARBA00023157"/>
    </source>
</evidence>
<evidence type="ECO:0000256" key="8">
    <source>
        <dbReference type="ARBA" id="ARBA00022692"/>
    </source>
</evidence>
<evidence type="ECO:0000256" key="6">
    <source>
        <dbReference type="ARBA" id="ARBA00022475"/>
    </source>
</evidence>
<dbReference type="GO" id="GO:0016012">
    <property type="term" value="C:sarcoglycan complex"/>
    <property type="evidence" value="ECO:0007669"/>
    <property type="project" value="InterPro"/>
</dbReference>
<dbReference type="PANTHER" id="PTHR21142">
    <property type="entry name" value="SARCOGLYCANS"/>
    <property type="match status" value="1"/>
</dbReference>
<sequence>MPHRAYVRSTSTDESVTGLAPEKQLQAEETDITVTGLREKKLIALGICLALLSLLALFILIVNILLITTLKMNHHGMRFLRFQEFTNKKTSETEKIVTFSGSYVDFDMMEVNRSVIGYPNQDMKIEGSRVIITGERNGTQLVVQDGICRFDNAHQFMVVNAETKRPMFSAQHPMLKIGKKIKKLATGKIITNKIRAPVDQNLDIKVNDVSIRGNEGIRLEASNNQIAATTRIVFNTSRDGSITLSGRLQLGSSTISLPLSPSPALSASIDAFRLCACGTGKPRFFLVPGNRPCMAMATLCS</sequence>
<evidence type="ECO:0000256" key="9">
    <source>
        <dbReference type="ARBA" id="ARBA00022968"/>
    </source>
</evidence>